<accession>A0A074M4P6</accession>
<feature type="transmembrane region" description="Helical" evidence="1">
    <location>
        <begin position="77"/>
        <end position="94"/>
    </location>
</feature>
<feature type="transmembrane region" description="Helical" evidence="1">
    <location>
        <begin position="46"/>
        <end position="65"/>
    </location>
</feature>
<dbReference type="PATRIC" id="fig|39960.10.peg.395"/>
<feature type="transmembrane region" description="Helical" evidence="1">
    <location>
        <begin position="139"/>
        <end position="160"/>
    </location>
</feature>
<evidence type="ECO:0008006" key="4">
    <source>
        <dbReference type="Google" id="ProtNLM"/>
    </source>
</evidence>
<evidence type="ECO:0000313" key="2">
    <source>
        <dbReference type="EMBL" id="KEO89636.1"/>
    </source>
</evidence>
<dbReference type="EMBL" id="JMIX01000014">
    <property type="protein sequence ID" value="KEO89636.1"/>
    <property type="molecule type" value="Genomic_DNA"/>
</dbReference>
<dbReference type="RefSeq" id="WP_051698448.1">
    <property type="nucleotide sequence ID" value="NZ_CP017057.1"/>
</dbReference>
<name>A0A074M4P6_9SPHN</name>
<reference evidence="2 3" key="1">
    <citation type="submission" date="2014-04" db="EMBL/GenBank/DDBJ databases">
        <title>A comprehensive comparison of genomes of Erythrobacter spp. Strains.</title>
        <authorList>
            <person name="Zheng Q."/>
        </authorList>
    </citation>
    <scope>NUCLEOTIDE SEQUENCE [LARGE SCALE GENOMIC DNA]</scope>
    <source>
        <strain evidence="2 3">DSM 8509</strain>
    </source>
</reference>
<dbReference type="KEGG" id="elq:Ga0102493_111320"/>
<keyword evidence="1" id="KW-0812">Transmembrane</keyword>
<comment type="caution">
    <text evidence="2">The sequence shown here is derived from an EMBL/GenBank/DDBJ whole genome shotgun (WGS) entry which is preliminary data.</text>
</comment>
<proteinExistence type="predicted"/>
<keyword evidence="1" id="KW-0472">Membrane</keyword>
<keyword evidence="3" id="KW-1185">Reference proteome</keyword>
<keyword evidence="1" id="KW-1133">Transmembrane helix</keyword>
<dbReference type="AlphaFoldDB" id="A0A074M4P6"/>
<dbReference type="Proteomes" id="UP000027866">
    <property type="component" value="Unassembled WGS sequence"/>
</dbReference>
<evidence type="ECO:0000256" key="1">
    <source>
        <dbReference type="SAM" id="Phobius"/>
    </source>
</evidence>
<gene>
    <name evidence="2" type="ORF">EH32_03795</name>
</gene>
<dbReference type="OrthoDB" id="9815686at2"/>
<feature type="transmembrane region" description="Helical" evidence="1">
    <location>
        <begin position="106"/>
        <end position="127"/>
    </location>
</feature>
<sequence>MTRTTLVITAILTVAITAGLTALASLGGGFASSESAGEGHGQTLPIMIHLVTALAAAVLGPFILLRRKGDALHKTLGRTWAGLMLVTAITSIFIRSPGAGIAGTGFSWIHLFTVWTLAALPVAVWGARSGNIRLHRSGMIGLYVGLLIAGGFTLIPGRLLGRWVFGW</sequence>
<evidence type="ECO:0000313" key="3">
    <source>
        <dbReference type="Proteomes" id="UP000027866"/>
    </source>
</evidence>
<dbReference type="InterPro" id="IPR018750">
    <property type="entry name" value="DUF2306_membrane"/>
</dbReference>
<organism evidence="2 3">
    <name type="scientific">Erythrobacter litoralis</name>
    <dbReference type="NCBI Taxonomy" id="39960"/>
    <lineage>
        <taxon>Bacteria</taxon>
        <taxon>Pseudomonadati</taxon>
        <taxon>Pseudomonadota</taxon>
        <taxon>Alphaproteobacteria</taxon>
        <taxon>Sphingomonadales</taxon>
        <taxon>Erythrobacteraceae</taxon>
        <taxon>Erythrobacter/Porphyrobacter group</taxon>
        <taxon>Erythrobacter</taxon>
    </lineage>
</organism>
<dbReference type="Pfam" id="PF10067">
    <property type="entry name" value="DUF2306"/>
    <property type="match status" value="1"/>
</dbReference>
<protein>
    <recommendedName>
        <fullName evidence="4">DUF2306 domain-containing protein</fullName>
    </recommendedName>
</protein>